<evidence type="ECO:0000256" key="1">
    <source>
        <dbReference type="SAM" id="MobiDB-lite"/>
    </source>
</evidence>
<dbReference type="PANTHER" id="PTHR31672:SF13">
    <property type="entry name" value="F-BOX PROTEIN CPR30-LIKE"/>
    <property type="match status" value="1"/>
</dbReference>
<evidence type="ECO:0000313" key="3">
    <source>
        <dbReference type="EMBL" id="KEH36740.1"/>
    </source>
</evidence>
<dbReference type="InterPro" id="IPR050796">
    <property type="entry name" value="SCF_F-box_component"/>
</dbReference>
<proteinExistence type="predicted"/>
<dbReference type="Proteomes" id="UP000002051">
    <property type="component" value="Chromosome 2"/>
</dbReference>
<accession>A0A072VF02</accession>
<feature type="compositionally biased region" description="Low complexity" evidence="1">
    <location>
        <begin position="21"/>
        <end position="37"/>
    </location>
</feature>
<dbReference type="EMBL" id="CM001218">
    <property type="protein sequence ID" value="KEH36740.1"/>
    <property type="molecule type" value="Genomic_DNA"/>
</dbReference>
<evidence type="ECO:0000259" key="2">
    <source>
        <dbReference type="PROSITE" id="PS50181"/>
    </source>
</evidence>
<dbReference type="STRING" id="3880.A0A072VF02"/>
<reference evidence="3 5" key="2">
    <citation type="journal article" date="2014" name="BMC Genomics">
        <title>An improved genome release (version Mt4.0) for the model legume Medicago truncatula.</title>
        <authorList>
            <person name="Tang H."/>
            <person name="Krishnakumar V."/>
            <person name="Bidwell S."/>
            <person name="Rosen B."/>
            <person name="Chan A."/>
            <person name="Zhou S."/>
            <person name="Gentzbittel L."/>
            <person name="Childs K.L."/>
            <person name="Yandell M."/>
            <person name="Gundlach H."/>
            <person name="Mayer K.F."/>
            <person name="Schwartz D.C."/>
            <person name="Town C.D."/>
        </authorList>
    </citation>
    <scope>GENOME REANNOTATION</scope>
    <source>
        <strain evidence="3">A17</strain>
        <strain evidence="4 5">cv. Jemalong A17</strain>
    </source>
</reference>
<dbReference type="InterPro" id="IPR036047">
    <property type="entry name" value="F-box-like_dom_sf"/>
</dbReference>
<dbReference type="SUPFAM" id="SSF81383">
    <property type="entry name" value="F-box domain"/>
    <property type="match status" value="1"/>
</dbReference>
<dbReference type="SMART" id="SM00256">
    <property type="entry name" value="FBOX"/>
    <property type="match status" value="1"/>
</dbReference>
<keyword evidence="5" id="KW-1185">Reference proteome</keyword>
<dbReference type="Pfam" id="PF00646">
    <property type="entry name" value="F-box"/>
    <property type="match status" value="1"/>
</dbReference>
<dbReference type="NCBIfam" id="TIGR01640">
    <property type="entry name" value="F_box_assoc_1"/>
    <property type="match status" value="1"/>
</dbReference>
<reference evidence="3 5" key="1">
    <citation type="journal article" date="2011" name="Nature">
        <title>The Medicago genome provides insight into the evolution of rhizobial symbioses.</title>
        <authorList>
            <person name="Young N.D."/>
            <person name="Debelle F."/>
            <person name="Oldroyd G.E."/>
            <person name="Geurts R."/>
            <person name="Cannon S.B."/>
            <person name="Udvardi M.K."/>
            <person name="Benedito V.A."/>
            <person name="Mayer K.F."/>
            <person name="Gouzy J."/>
            <person name="Schoof H."/>
            <person name="Van de Peer Y."/>
            <person name="Proost S."/>
            <person name="Cook D.R."/>
            <person name="Meyers B.C."/>
            <person name="Spannagl M."/>
            <person name="Cheung F."/>
            <person name="De Mita S."/>
            <person name="Krishnakumar V."/>
            <person name="Gundlach H."/>
            <person name="Zhou S."/>
            <person name="Mudge J."/>
            <person name="Bharti A.K."/>
            <person name="Murray J.D."/>
            <person name="Naoumkina M.A."/>
            <person name="Rosen B."/>
            <person name="Silverstein K.A."/>
            <person name="Tang H."/>
            <person name="Rombauts S."/>
            <person name="Zhao P.X."/>
            <person name="Zhou P."/>
            <person name="Barbe V."/>
            <person name="Bardou P."/>
            <person name="Bechner M."/>
            <person name="Bellec A."/>
            <person name="Berger A."/>
            <person name="Berges H."/>
            <person name="Bidwell S."/>
            <person name="Bisseling T."/>
            <person name="Choisne N."/>
            <person name="Couloux A."/>
            <person name="Denny R."/>
            <person name="Deshpande S."/>
            <person name="Dai X."/>
            <person name="Doyle J.J."/>
            <person name="Dudez A.M."/>
            <person name="Farmer A.D."/>
            <person name="Fouteau S."/>
            <person name="Franken C."/>
            <person name="Gibelin C."/>
            <person name="Gish J."/>
            <person name="Goldstein S."/>
            <person name="Gonzalez A.J."/>
            <person name="Green P.J."/>
            <person name="Hallab A."/>
            <person name="Hartog M."/>
            <person name="Hua A."/>
            <person name="Humphray S.J."/>
            <person name="Jeong D.H."/>
            <person name="Jing Y."/>
            <person name="Jocker A."/>
            <person name="Kenton S.M."/>
            <person name="Kim D.J."/>
            <person name="Klee K."/>
            <person name="Lai H."/>
            <person name="Lang C."/>
            <person name="Lin S."/>
            <person name="Macmil S.L."/>
            <person name="Magdelenat G."/>
            <person name="Matthews L."/>
            <person name="McCorrison J."/>
            <person name="Monaghan E.L."/>
            <person name="Mun J.H."/>
            <person name="Najar F.Z."/>
            <person name="Nicholson C."/>
            <person name="Noirot C."/>
            <person name="O'Bleness M."/>
            <person name="Paule C.R."/>
            <person name="Poulain J."/>
            <person name="Prion F."/>
            <person name="Qin B."/>
            <person name="Qu C."/>
            <person name="Retzel E.F."/>
            <person name="Riddle C."/>
            <person name="Sallet E."/>
            <person name="Samain S."/>
            <person name="Samson N."/>
            <person name="Sanders I."/>
            <person name="Saurat O."/>
            <person name="Scarpelli C."/>
            <person name="Schiex T."/>
            <person name="Segurens B."/>
            <person name="Severin A.J."/>
            <person name="Sherrier D.J."/>
            <person name="Shi R."/>
            <person name="Sims S."/>
            <person name="Singer S.R."/>
            <person name="Sinharoy S."/>
            <person name="Sterck L."/>
            <person name="Viollet A."/>
            <person name="Wang B.B."/>
            <person name="Wang K."/>
            <person name="Wang M."/>
            <person name="Wang X."/>
            <person name="Warfsmann J."/>
            <person name="Weissenbach J."/>
            <person name="White D.D."/>
            <person name="White J.D."/>
            <person name="Wiley G.B."/>
            <person name="Wincker P."/>
            <person name="Xing Y."/>
            <person name="Yang L."/>
            <person name="Yao Z."/>
            <person name="Ying F."/>
            <person name="Zhai J."/>
            <person name="Zhou L."/>
            <person name="Zuber A."/>
            <person name="Denarie J."/>
            <person name="Dixon R.A."/>
            <person name="May G.D."/>
            <person name="Schwartz D.C."/>
            <person name="Rogers J."/>
            <person name="Quetier F."/>
            <person name="Town C.D."/>
            <person name="Roe B.A."/>
        </authorList>
    </citation>
    <scope>NUCLEOTIDE SEQUENCE [LARGE SCALE GENOMIC DNA]</scope>
    <source>
        <strain evidence="3">A17</strain>
        <strain evidence="4 5">cv. Jemalong A17</strain>
    </source>
</reference>
<evidence type="ECO:0000313" key="4">
    <source>
        <dbReference type="EnsemblPlants" id="KEH36740"/>
    </source>
</evidence>
<feature type="region of interest" description="Disordered" evidence="1">
    <location>
        <begin position="1"/>
        <end position="37"/>
    </location>
</feature>
<dbReference type="InterPro" id="IPR013187">
    <property type="entry name" value="F-box-assoc_dom_typ3"/>
</dbReference>
<dbReference type="Pfam" id="PF08268">
    <property type="entry name" value="FBA_3"/>
    <property type="match status" value="1"/>
</dbReference>
<protein>
    <submittedName>
        <fullName evidence="3">Glutamine synthetase</fullName>
    </submittedName>
</protein>
<dbReference type="HOGENOM" id="CLU_027176_1_4_1"/>
<dbReference type="Gene3D" id="1.20.1280.50">
    <property type="match status" value="1"/>
</dbReference>
<dbReference type="AlphaFoldDB" id="A0A072VF02"/>
<dbReference type="InterPro" id="IPR001810">
    <property type="entry name" value="F-box_dom"/>
</dbReference>
<sequence length="387" mass="43758">MAPPSNETDEPKDAALSDPNSSAGTLTSPSSSSITPGDSLPLPLPTLPFEIQVEILSRLPVKYLMQFQCVCKLWKSQISKPDFVKKHLRVSNTRHLFLLTFSKLSPELVIKSYPLSSVFTEMTPTFTQLEYPLNNRDESDSMVGSCHGILCIQCNLSFPVLWNPSIRKFTKLPSFEFPQNKFINPTYAFGYDHSSDTYKVVAVFCTSNIDNGVYQLKTLVNVHTMGTNCWRRIQTEFPFKIPFTGTGIFFSPAVIVSLDLENESYRALLFPDFGEMNVEALTLEVLMDCMCLLCHSGTFSDVWVMKEFGNENSWARLFRVPYMEGVGSGPYTKAFYVYEDDQVLLECQSKLVLYNSRDGTFKSLEIQSTDGWMVPQVYQQSLISLCS</sequence>
<feature type="domain" description="F-box" evidence="2">
    <location>
        <begin position="41"/>
        <end position="88"/>
    </location>
</feature>
<name>A0A072VF02_MEDTR</name>
<dbReference type="EnsemblPlants" id="KEH36740">
    <property type="protein sequence ID" value="KEH36740"/>
    <property type="gene ID" value="MTR_2g021252"/>
</dbReference>
<dbReference type="PANTHER" id="PTHR31672">
    <property type="entry name" value="BNACNNG10540D PROTEIN"/>
    <property type="match status" value="1"/>
</dbReference>
<reference evidence="4" key="3">
    <citation type="submission" date="2015-04" db="UniProtKB">
        <authorList>
            <consortium name="EnsemblPlants"/>
        </authorList>
    </citation>
    <scope>IDENTIFICATION</scope>
    <source>
        <strain evidence="4">cv. Jemalong A17</strain>
    </source>
</reference>
<dbReference type="PROSITE" id="PS50181">
    <property type="entry name" value="FBOX"/>
    <property type="match status" value="1"/>
</dbReference>
<gene>
    <name evidence="3" type="ordered locus">MTR_2g021252</name>
</gene>
<dbReference type="InterPro" id="IPR017451">
    <property type="entry name" value="F-box-assoc_interact_dom"/>
</dbReference>
<evidence type="ECO:0000313" key="5">
    <source>
        <dbReference type="Proteomes" id="UP000002051"/>
    </source>
</evidence>
<organism evidence="3 5">
    <name type="scientific">Medicago truncatula</name>
    <name type="common">Barrel medic</name>
    <name type="synonym">Medicago tribuloides</name>
    <dbReference type="NCBI Taxonomy" id="3880"/>
    <lineage>
        <taxon>Eukaryota</taxon>
        <taxon>Viridiplantae</taxon>
        <taxon>Streptophyta</taxon>
        <taxon>Embryophyta</taxon>
        <taxon>Tracheophyta</taxon>
        <taxon>Spermatophyta</taxon>
        <taxon>Magnoliopsida</taxon>
        <taxon>eudicotyledons</taxon>
        <taxon>Gunneridae</taxon>
        <taxon>Pentapetalae</taxon>
        <taxon>rosids</taxon>
        <taxon>fabids</taxon>
        <taxon>Fabales</taxon>
        <taxon>Fabaceae</taxon>
        <taxon>Papilionoideae</taxon>
        <taxon>50 kb inversion clade</taxon>
        <taxon>NPAAA clade</taxon>
        <taxon>Hologalegina</taxon>
        <taxon>IRL clade</taxon>
        <taxon>Trifolieae</taxon>
        <taxon>Medicago</taxon>
    </lineage>
</organism>